<dbReference type="InterPro" id="IPR022742">
    <property type="entry name" value="Hydrolase_4"/>
</dbReference>
<gene>
    <name evidence="2" type="ORF">PPROV_000183300</name>
</gene>
<evidence type="ECO:0000259" key="1">
    <source>
        <dbReference type="Pfam" id="PF12146"/>
    </source>
</evidence>
<dbReference type="OrthoDB" id="10249433at2759"/>
<dbReference type="AlphaFoldDB" id="A0A830H8Q7"/>
<dbReference type="PANTHER" id="PTHR12277">
    <property type="entry name" value="ALPHA/BETA HYDROLASE DOMAIN-CONTAINING PROTEIN"/>
    <property type="match status" value="1"/>
</dbReference>
<keyword evidence="3" id="KW-1185">Reference proteome</keyword>
<dbReference type="Gene3D" id="3.40.50.1820">
    <property type="entry name" value="alpha/beta hydrolase"/>
    <property type="match status" value="1"/>
</dbReference>
<sequence>MAQPPFGGPGGAGGAGGDPMAFLQGLLGGDNGAGSLWSHPLIAQFAFNARSAPKQYGENEGRVRDGTIDVGAEGDKAKVGYRLYLPETTDGEKTGVVLYFHGNAEVCTDLGTFVDVFHKINYAVLSVDYRGYGWSTGSPSLTKLCPDAADIARAAPAILATAGVRGPIVTIGRSIGAASAVHVAANSAKDGLPAVAGLVVDSGLMSITELPMVSSIVMMLGPAGAQLLQNSPDPMNTLAKCKLANIPALVLHGERDEIVPVKQAHDCANALPHPRKRKLIFPTASHNDVLIVAGREWSDAVSQLLRGCLGEDVGAAPPPASAPAPSEDDLRAMSIKELKALCASRGVSTAGCSEKIDLVNALLGKKPL</sequence>
<reference evidence="2" key="1">
    <citation type="submission" date="2020-10" db="EMBL/GenBank/DDBJ databases">
        <title>Unveiling of a novel bifunctional photoreceptor, Dualchrome1, isolated from a cosmopolitan green alga.</title>
        <authorList>
            <person name="Suzuki S."/>
            <person name="Kawachi M."/>
        </authorList>
    </citation>
    <scope>NUCLEOTIDE SEQUENCE</scope>
    <source>
        <strain evidence="2">NIES 2893</strain>
    </source>
</reference>
<dbReference type="PANTHER" id="PTHR12277:SF81">
    <property type="entry name" value="PROTEIN ABHD13"/>
    <property type="match status" value="1"/>
</dbReference>
<dbReference type="Pfam" id="PF12146">
    <property type="entry name" value="Hydrolase_4"/>
    <property type="match status" value="1"/>
</dbReference>
<comment type="caution">
    <text evidence="2">The sequence shown here is derived from an EMBL/GenBank/DDBJ whole genome shotgun (WGS) entry which is preliminary data.</text>
</comment>
<name>A0A830H8Q7_9CHLO</name>
<dbReference type="EMBL" id="BNJQ01000004">
    <property type="protein sequence ID" value="GHP03078.1"/>
    <property type="molecule type" value="Genomic_DNA"/>
</dbReference>
<proteinExistence type="predicted"/>
<dbReference type="Proteomes" id="UP000660262">
    <property type="component" value="Unassembled WGS sequence"/>
</dbReference>
<dbReference type="SUPFAM" id="SSF68906">
    <property type="entry name" value="SAP domain"/>
    <property type="match status" value="1"/>
</dbReference>
<dbReference type="InterPro" id="IPR029058">
    <property type="entry name" value="AB_hydrolase_fold"/>
</dbReference>
<evidence type="ECO:0000313" key="2">
    <source>
        <dbReference type="EMBL" id="GHP03078.1"/>
    </source>
</evidence>
<accession>A0A830H8Q7</accession>
<feature type="domain" description="Serine aminopeptidase S33" evidence="1">
    <location>
        <begin position="92"/>
        <end position="229"/>
    </location>
</feature>
<evidence type="ECO:0000313" key="3">
    <source>
        <dbReference type="Proteomes" id="UP000660262"/>
    </source>
</evidence>
<dbReference type="InterPro" id="IPR036361">
    <property type="entry name" value="SAP_dom_sf"/>
</dbReference>
<dbReference type="Gene3D" id="1.10.720.30">
    <property type="entry name" value="SAP domain"/>
    <property type="match status" value="1"/>
</dbReference>
<dbReference type="SUPFAM" id="SSF53474">
    <property type="entry name" value="alpha/beta-Hydrolases"/>
    <property type="match status" value="1"/>
</dbReference>
<organism evidence="2 3">
    <name type="scientific">Pycnococcus provasolii</name>
    <dbReference type="NCBI Taxonomy" id="41880"/>
    <lineage>
        <taxon>Eukaryota</taxon>
        <taxon>Viridiplantae</taxon>
        <taxon>Chlorophyta</taxon>
        <taxon>Pseudoscourfieldiophyceae</taxon>
        <taxon>Pseudoscourfieldiales</taxon>
        <taxon>Pycnococcaceae</taxon>
        <taxon>Pycnococcus</taxon>
    </lineage>
</organism>
<protein>
    <recommendedName>
        <fullName evidence="1">Serine aminopeptidase S33 domain-containing protein</fullName>
    </recommendedName>
</protein>